<dbReference type="PANTHER" id="PTHR47767:SF2">
    <property type="entry name" value="GPS DOMAIN-CONTAINING PROTEIN"/>
    <property type="match status" value="1"/>
</dbReference>
<evidence type="ECO:0000256" key="6">
    <source>
        <dbReference type="ARBA" id="ARBA00023157"/>
    </source>
</evidence>
<dbReference type="Gene3D" id="3.10.100.10">
    <property type="entry name" value="Mannose-Binding Protein A, subunit A"/>
    <property type="match status" value="1"/>
</dbReference>
<evidence type="ECO:0000256" key="5">
    <source>
        <dbReference type="ARBA" id="ARBA00023136"/>
    </source>
</evidence>
<evidence type="ECO:0000256" key="2">
    <source>
        <dbReference type="ARBA" id="ARBA00022692"/>
    </source>
</evidence>
<evidence type="ECO:0000256" key="8">
    <source>
        <dbReference type="SAM" id="Phobius"/>
    </source>
</evidence>
<dbReference type="PROSITE" id="PS00615">
    <property type="entry name" value="C_TYPE_LECTIN_1"/>
    <property type="match status" value="1"/>
</dbReference>
<name>A0ABP0GSA6_CLALP</name>
<dbReference type="PANTHER" id="PTHR47767">
    <property type="entry name" value="ADHESION G PROTEIN-COUPLED RECEPTOR G7"/>
    <property type="match status" value="1"/>
</dbReference>
<dbReference type="SMART" id="SM00034">
    <property type="entry name" value="CLECT"/>
    <property type="match status" value="1"/>
</dbReference>
<evidence type="ECO:0000256" key="3">
    <source>
        <dbReference type="ARBA" id="ARBA00022729"/>
    </source>
</evidence>
<comment type="caution">
    <text evidence="12">The sequence shown here is derived from an EMBL/GenBank/DDBJ whole genome shotgun (WGS) entry which is preliminary data.</text>
</comment>
<feature type="transmembrane region" description="Helical" evidence="8">
    <location>
        <begin position="552"/>
        <end position="571"/>
    </location>
</feature>
<evidence type="ECO:0000259" key="10">
    <source>
        <dbReference type="PROSITE" id="PS50221"/>
    </source>
</evidence>
<protein>
    <submittedName>
        <fullName evidence="12">Uncharacterized protein</fullName>
    </submittedName>
</protein>
<dbReference type="Pfam" id="PF01825">
    <property type="entry name" value="GPS"/>
    <property type="match status" value="1"/>
</dbReference>
<dbReference type="EMBL" id="CAWYQH010000141">
    <property type="protein sequence ID" value="CAK8694547.1"/>
    <property type="molecule type" value="Genomic_DNA"/>
</dbReference>
<dbReference type="PROSITE" id="PS00650">
    <property type="entry name" value="G_PROTEIN_RECEP_F2_2"/>
    <property type="match status" value="1"/>
</dbReference>
<evidence type="ECO:0000259" key="9">
    <source>
        <dbReference type="PROSITE" id="PS50041"/>
    </source>
</evidence>
<feature type="domain" description="C-type lectin" evidence="9">
    <location>
        <begin position="46"/>
        <end position="178"/>
    </location>
</feature>
<dbReference type="PROSITE" id="PS50221">
    <property type="entry name" value="GAIN_B"/>
    <property type="match status" value="1"/>
</dbReference>
<feature type="transmembrane region" description="Helical" evidence="8">
    <location>
        <begin position="523"/>
        <end position="540"/>
    </location>
</feature>
<evidence type="ECO:0000313" key="12">
    <source>
        <dbReference type="EMBL" id="CAK8694547.1"/>
    </source>
</evidence>
<feature type="domain" description="G-protein coupled receptors family 2 profile 2" evidence="11">
    <location>
        <begin position="487"/>
        <end position="734"/>
    </location>
</feature>
<dbReference type="InterPro" id="IPR057244">
    <property type="entry name" value="GAIN_B"/>
</dbReference>
<dbReference type="Gene3D" id="1.20.1070.10">
    <property type="entry name" value="Rhodopsin 7-helix transmembrane proteins"/>
    <property type="match status" value="1"/>
</dbReference>
<organism evidence="12 13">
    <name type="scientific">Clavelina lepadiformis</name>
    <name type="common">Light-bulb sea squirt</name>
    <name type="synonym">Ascidia lepadiformis</name>
    <dbReference type="NCBI Taxonomy" id="159417"/>
    <lineage>
        <taxon>Eukaryota</taxon>
        <taxon>Metazoa</taxon>
        <taxon>Chordata</taxon>
        <taxon>Tunicata</taxon>
        <taxon>Ascidiacea</taxon>
        <taxon>Aplousobranchia</taxon>
        <taxon>Clavelinidae</taxon>
        <taxon>Clavelina</taxon>
    </lineage>
</organism>
<evidence type="ECO:0000256" key="1">
    <source>
        <dbReference type="ARBA" id="ARBA00004141"/>
    </source>
</evidence>
<feature type="transmembrane region" description="Helical" evidence="8">
    <location>
        <begin position="678"/>
        <end position="698"/>
    </location>
</feature>
<dbReference type="InterPro" id="IPR001304">
    <property type="entry name" value="C-type_lectin-like"/>
</dbReference>
<reference evidence="12 13" key="1">
    <citation type="submission" date="2024-02" db="EMBL/GenBank/DDBJ databases">
        <authorList>
            <person name="Daric V."/>
            <person name="Darras S."/>
        </authorList>
    </citation>
    <scope>NUCLEOTIDE SEQUENCE [LARGE SCALE GENOMIC DNA]</scope>
</reference>
<keyword evidence="4 8" id="KW-1133">Transmembrane helix</keyword>
<evidence type="ECO:0000313" key="13">
    <source>
        <dbReference type="Proteomes" id="UP001642483"/>
    </source>
</evidence>
<feature type="domain" description="GAIN-B" evidence="10">
    <location>
        <begin position="344"/>
        <end position="482"/>
    </location>
</feature>
<dbReference type="InterPro" id="IPR018378">
    <property type="entry name" value="C-type_lectin_CS"/>
</dbReference>
<feature type="transmembrane region" description="Helical" evidence="8">
    <location>
        <begin position="486"/>
        <end position="511"/>
    </location>
</feature>
<dbReference type="InterPro" id="IPR053066">
    <property type="entry name" value="ADGR_G7"/>
</dbReference>
<keyword evidence="5 8" id="KW-0472">Membrane</keyword>
<dbReference type="Pfam" id="PF00059">
    <property type="entry name" value="Lectin_C"/>
    <property type="match status" value="1"/>
</dbReference>
<dbReference type="CDD" id="cd00037">
    <property type="entry name" value="CLECT"/>
    <property type="match status" value="1"/>
</dbReference>
<dbReference type="PROSITE" id="PS50261">
    <property type="entry name" value="G_PROTEIN_RECEP_F2_4"/>
    <property type="match status" value="1"/>
</dbReference>
<feature type="region of interest" description="Disordered" evidence="7">
    <location>
        <begin position="806"/>
        <end position="833"/>
    </location>
</feature>
<dbReference type="InterPro" id="IPR046338">
    <property type="entry name" value="GAIN_dom_sf"/>
</dbReference>
<dbReference type="Gene3D" id="2.60.220.50">
    <property type="match status" value="1"/>
</dbReference>
<evidence type="ECO:0000256" key="4">
    <source>
        <dbReference type="ARBA" id="ARBA00022989"/>
    </source>
</evidence>
<dbReference type="CDD" id="cd15040">
    <property type="entry name" value="7tmB2_Adhesion"/>
    <property type="match status" value="1"/>
</dbReference>
<dbReference type="InterPro" id="IPR000832">
    <property type="entry name" value="GPCR_2_secretin-like"/>
</dbReference>
<keyword evidence="13" id="KW-1185">Reference proteome</keyword>
<dbReference type="InterPro" id="IPR017981">
    <property type="entry name" value="GPCR_2-like_7TM"/>
</dbReference>
<dbReference type="PROSITE" id="PS50041">
    <property type="entry name" value="C_TYPE_LECTIN_2"/>
    <property type="match status" value="1"/>
</dbReference>
<keyword evidence="6" id="KW-1015">Disulfide bond</keyword>
<evidence type="ECO:0000256" key="7">
    <source>
        <dbReference type="SAM" id="MobiDB-lite"/>
    </source>
</evidence>
<feature type="transmembrane region" description="Helical" evidence="8">
    <location>
        <begin position="633"/>
        <end position="657"/>
    </location>
</feature>
<dbReference type="SMART" id="SM00303">
    <property type="entry name" value="GPS"/>
    <property type="match status" value="1"/>
</dbReference>
<keyword evidence="3" id="KW-0732">Signal</keyword>
<feature type="transmembrane region" description="Helical" evidence="8">
    <location>
        <begin position="592"/>
        <end position="613"/>
    </location>
</feature>
<feature type="compositionally biased region" description="Pro residues" evidence="7">
    <location>
        <begin position="809"/>
        <end position="823"/>
    </location>
</feature>
<evidence type="ECO:0000259" key="11">
    <source>
        <dbReference type="PROSITE" id="PS50261"/>
    </source>
</evidence>
<dbReference type="Pfam" id="PF00002">
    <property type="entry name" value="7tm_2"/>
    <property type="match status" value="1"/>
</dbReference>
<proteinExistence type="predicted"/>
<feature type="transmembrane region" description="Helical" evidence="8">
    <location>
        <begin position="710"/>
        <end position="732"/>
    </location>
</feature>
<comment type="subcellular location">
    <subcellularLocation>
        <location evidence="1">Membrane</location>
        <topology evidence="1">Multi-pass membrane protein</topology>
    </subcellularLocation>
</comment>
<dbReference type="InterPro" id="IPR000203">
    <property type="entry name" value="GPS"/>
</dbReference>
<dbReference type="PRINTS" id="PR00249">
    <property type="entry name" value="GPCRSECRETIN"/>
</dbReference>
<accession>A0ABP0GSA6</accession>
<dbReference type="SUPFAM" id="SSF56436">
    <property type="entry name" value="C-type lectin-like"/>
    <property type="match status" value="1"/>
</dbReference>
<dbReference type="InterPro" id="IPR016186">
    <property type="entry name" value="C-type_lectin-like/link_sf"/>
</dbReference>
<sequence>MFSLLIFSKINSIFSLIFFLLLSGNYAVSGNLLTQGDTTYTESAVYGNRRFRLSQQQVSYDEATRRCINDNAKLVVIDSDNVSNVITSMLQTSGIMARNYVNPAHVEHGVWFGLVLDLADKSIGIWSDGSKYSRENNFTKWAIREPNTARANCTQLWRAYFWKWDDTYCDLQRYYICEDLDPQSFEVDAVEHLAESILNLTSYNEVDAATVDKLAGQLDTFLNIDDDLIRSASSSVNDIIKAVDNITNVYNVSKGEYWHNRQNVGIEIVNLRKYDNGLELGENRTEAGYTKASSVYLSKNLLNETFAKINNTENLQVSAVVFRKSTLFQSAGVGVQDDGENRQTIFTFGDKPIKRSPTAVISHVVSVDVKDVMMQNLRSPVTVNHLMPNFTWKSPDQANLGLQDEKSLTASGQTVYKHENIRYQMALRCVFWDFRMRDGAGDWSDAGCSRINVTSNVNHTEVACSCNHMTHFAVILDTSAFYAPEYVTYITIAGCIISIICLLATLVTNLAFKQLRNKLHQKVLIHISISLLILNIAFLIGIDKTEEKTFCFVISVILHYAVLLSWAWMLAEGVFLFRTLVLSTTGAGSGACFIWTTAALCYIIPGVVVVTVVMTSMTGYQSSRYCWLSQDPLLYSVVIPVGIVLAINCVIFLIIMYSITLRSRHFRKNIDKKRLSQALKRALCVMFVLGLPWVFGYIMLLVNDDQTKEIFSVLFTVFNAFQGFAIFILYCVRQESVRSLWLKSLRSRYRKSLSSGRPREFTRRLTNDDLTQDTDKNIRRKTLSMDSYQSSNNNFAAPVSNAHVVQKPALPPKNKPLLPPPRLPVKKPQFTRS</sequence>
<keyword evidence="2 8" id="KW-0812">Transmembrane</keyword>
<gene>
    <name evidence="12" type="ORF">CVLEPA_LOCUS27911</name>
</gene>
<dbReference type="SUPFAM" id="SSF81321">
    <property type="entry name" value="Family A G protein-coupled receptor-like"/>
    <property type="match status" value="1"/>
</dbReference>
<dbReference type="Proteomes" id="UP001642483">
    <property type="component" value="Unassembled WGS sequence"/>
</dbReference>
<dbReference type="InterPro" id="IPR016187">
    <property type="entry name" value="CTDL_fold"/>
</dbReference>
<dbReference type="InterPro" id="IPR017983">
    <property type="entry name" value="GPCR_2_secretin-like_CS"/>
</dbReference>